<dbReference type="SUPFAM" id="SSF56281">
    <property type="entry name" value="Metallo-hydrolase/oxidoreductase"/>
    <property type="match status" value="1"/>
</dbReference>
<dbReference type="InterPro" id="IPR001279">
    <property type="entry name" value="Metallo-B-lactamas"/>
</dbReference>
<gene>
    <name evidence="3" type="ORF">ERS132431_02312</name>
</gene>
<dbReference type="PANTHER" id="PTHR43546:SF9">
    <property type="entry name" value="L-ASCORBATE-6-PHOSPHATE LACTONASE ULAG-RELATED"/>
    <property type="match status" value="1"/>
</dbReference>
<dbReference type="Proteomes" id="UP000071533">
    <property type="component" value="Unassembled WGS sequence"/>
</dbReference>
<name>A0A0Z8KIH6_STRSU</name>
<evidence type="ECO:0000259" key="2">
    <source>
        <dbReference type="Pfam" id="PF12706"/>
    </source>
</evidence>
<accession>A0A0Z8KIH6</accession>
<dbReference type="PANTHER" id="PTHR43546">
    <property type="entry name" value="UPF0173 METAL-DEPENDENT HYDROLASE MJ1163-RELATED"/>
    <property type="match status" value="1"/>
</dbReference>
<reference evidence="3 4" key="1">
    <citation type="submission" date="2016-02" db="EMBL/GenBank/DDBJ databases">
        <authorList>
            <consortium name="Pathogen Informatics"/>
        </authorList>
    </citation>
    <scope>NUCLEOTIDE SEQUENCE [LARGE SCALE GENOMIC DNA]</scope>
    <source>
        <strain evidence="3 4">LSS69</strain>
    </source>
</reference>
<organism evidence="3 4">
    <name type="scientific">Streptococcus suis</name>
    <dbReference type="NCBI Taxonomy" id="1307"/>
    <lineage>
        <taxon>Bacteria</taxon>
        <taxon>Bacillati</taxon>
        <taxon>Bacillota</taxon>
        <taxon>Bacilli</taxon>
        <taxon>Lactobacillales</taxon>
        <taxon>Streptococcaceae</taxon>
        <taxon>Streptococcus</taxon>
    </lineage>
</organism>
<protein>
    <submittedName>
        <fullName evidence="3">Metal-dependent hydrolase</fullName>
    </submittedName>
</protein>
<evidence type="ECO:0000313" key="3">
    <source>
        <dbReference type="EMBL" id="CYV72806.1"/>
    </source>
</evidence>
<dbReference type="InterPro" id="IPR036866">
    <property type="entry name" value="RibonucZ/Hydroxyglut_hydro"/>
</dbReference>
<evidence type="ECO:0000256" key="1">
    <source>
        <dbReference type="ARBA" id="ARBA00022801"/>
    </source>
</evidence>
<dbReference type="EMBL" id="FIHS01000061">
    <property type="protein sequence ID" value="CYV72806.1"/>
    <property type="molecule type" value="Genomic_DNA"/>
</dbReference>
<dbReference type="Gene3D" id="3.60.15.10">
    <property type="entry name" value="Ribonuclease Z/Hydroxyacylglutathione hydrolase-like"/>
    <property type="match status" value="1"/>
</dbReference>
<dbReference type="RefSeq" id="WP_044690531.1">
    <property type="nucleotide sequence ID" value="NZ_CEHX01000113.1"/>
</dbReference>
<sequence>MKIKQIRNATLKIQYAGKTILVDPMLSKKGELPVFGPPTVPFHPTSENLENNPLVELPIPAEEVLEGVDAVIVTHMHIDHWDPAAVELIDKELPLYSQNEEEAEKLREQGFQKVYVLGNQTSFGEISLTYVEARHASNDEMLAISGHACGVIFEHKDEPTTYLLGDTVWYENVENTLKKYQPQVAIINAGNNQFKESGPLIMGAEGVHEVHKTLPSAKLFATHMEAVNHAFLTRQELADYAEKHGFSHQLIIPADGEEIVY</sequence>
<keyword evidence="1 3" id="KW-0378">Hydrolase</keyword>
<dbReference type="InterPro" id="IPR050114">
    <property type="entry name" value="UPF0173_UPF0282_UlaG_hydrolase"/>
</dbReference>
<dbReference type="GO" id="GO:0016787">
    <property type="term" value="F:hydrolase activity"/>
    <property type="evidence" value="ECO:0007669"/>
    <property type="project" value="UniProtKB-KW"/>
</dbReference>
<evidence type="ECO:0000313" key="4">
    <source>
        <dbReference type="Proteomes" id="UP000071533"/>
    </source>
</evidence>
<dbReference type="Pfam" id="PF12706">
    <property type="entry name" value="Lactamase_B_2"/>
    <property type="match status" value="1"/>
</dbReference>
<proteinExistence type="predicted"/>
<feature type="domain" description="Metallo-beta-lactamase" evidence="2">
    <location>
        <begin position="19"/>
        <end position="224"/>
    </location>
</feature>
<dbReference type="AlphaFoldDB" id="A0A0Z8KIH6"/>